<protein>
    <submittedName>
        <fullName evidence="1">Uncharacterized protein</fullName>
    </submittedName>
</protein>
<dbReference type="AlphaFoldDB" id="A0A974BP80"/>
<sequence length="94" mass="10819">MDQHLDASVYTHSEKPLQELLGAIEIYVGYMTVSSQHAVHRRRNILPIILGFAVKLGFVFHQLRRHYGLRSGGTRKESAFMDNKQVMEQFCVSK</sequence>
<evidence type="ECO:0000313" key="1">
    <source>
        <dbReference type="EMBL" id="OCT55468.1"/>
    </source>
</evidence>
<dbReference type="EMBL" id="KV488768">
    <property type="protein sequence ID" value="OCT55468.1"/>
    <property type="molecule type" value="Genomic_DNA"/>
</dbReference>
<dbReference type="Proteomes" id="UP000694892">
    <property type="component" value="Unassembled WGS sequence"/>
</dbReference>
<name>A0A974BP80_XENLA</name>
<organism evidence="1">
    <name type="scientific">Xenopus laevis</name>
    <name type="common">African clawed frog</name>
    <dbReference type="NCBI Taxonomy" id="8355"/>
    <lineage>
        <taxon>Eukaryota</taxon>
        <taxon>Metazoa</taxon>
        <taxon>Chordata</taxon>
        <taxon>Craniata</taxon>
        <taxon>Vertebrata</taxon>
        <taxon>Euteleostomi</taxon>
        <taxon>Amphibia</taxon>
        <taxon>Batrachia</taxon>
        <taxon>Anura</taxon>
        <taxon>Pipoidea</taxon>
        <taxon>Pipidae</taxon>
        <taxon>Xenopodinae</taxon>
        <taxon>Xenopus</taxon>
        <taxon>Xenopus</taxon>
    </lineage>
</organism>
<accession>A0A974BP80</accession>
<gene>
    <name evidence="1" type="ORF">XELAEV_18001960mg</name>
</gene>
<proteinExistence type="predicted"/>
<reference evidence="1" key="1">
    <citation type="submission" date="2016-05" db="EMBL/GenBank/DDBJ databases">
        <title>WGS assembly of Xenopus laevis.</title>
        <authorList>
            <person name="Session A."/>
            <person name="Uno Y."/>
            <person name="Kwon T."/>
            <person name="Chapman J."/>
            <person name="Toyoda A."/>
            <person name="Takahashi S."/>
            <person name="Fukui A."/>
            <person name="Hikosaka A."/>
            <person name="Putnam N."/>
            <person name="Stites J."/>
            <person name="Van Heeringen S."/>
            <person name="Quigley I."/>
            <person name="Heinz S."/>
            <person name="Hellsten U."/>
            <person name="Lyons J."/>
            <person name="Suzuki A."/>
            <person name="Kondo M."/>
            <person name="Ogino H."/>
            <person name="Ochi H."/>
            <person name="Bogdanovic O."/>
            <person name="Lister R."/>
            <person name="Georgiou G."/>
            <person name="Paranjpe S."/>
            <person name="Van Kruijsbergen I."/>
            <person name="Mozaffari S."/>
            <person name="Shu S."/>
            <person name="Schmutz J."/>
            <person name="Jenkins J."/>
            <person name="Grimwood J."/>
            <person name="Carlson J."/>
            <person name="Mitros T."/>
            <person name="Simakov O."/>
            <person name="Heald R."/>
            <person name="Miller K."/>
            <person name="Haudenschild C."/>
            <person name="Kuroki Y."/>
            <person name="Tanaka T."/>
            <person name="Michiue T."/>
            <person name="Watanabe M."/>
            <person name="Kinoshita T."/>
            <person name="Ohta Y."/>
            <person name="Mawaribuchi S."/>
            <person name="Suzuki Y."/>
            <person name="Haramoto Y."/>
            <person name="Yamamoto T."/>
            <person name="Takagi C."/>
            <person name="Kitzman J."/>
            <person name="Shendure J."/>
            <person name="Nakayama T."/>
            <person name="Izutsu Y."/>
            <person name="Robert J."/>
            <person name="Dichmann D."/>
            <person name="Flajnik M."/>
            <person name="Houston D."/>
            <person name="Marcotte E."/>
            <person name="Wallingford J."/>
            <person name="Ito Y."/>
            <person name="Asashima M."/>
            <person name="Ueno N."/>
            <person name="Matsuda Y."/>
            <person name="Jan Veenstra G."/>
            <person name="Fujiyama A."/>
            <person name="Harland R."/>
            <person name="Taira M."/>
            <person name="Rokhsar D.S."/>
        </authorList>
    </citation>
    <scope>NUCLEOTIDE SEQUENCE</scope>
    <source>
        <strain evidence="1">J</strain>
        <tissue evidence="1">Blood</tissue>
    </source>
</reference>